<evidence type="ECO:0000313" key="1">
    <source>
        <dbReference type="EMBL" id="AGS51990.1"/>
    </source>
</evidence>
<proteinExistence type="predicted"/>
<name>A0A806KK92_9BACT</name>
<reference evidence="1" key="1">
    <citation type="submission" date="2012-03" db="EMBL/GenBank/DDBJ databases">
        <title>Functional metagenomics reveals considerable lignocellulase gene clusters in the gut microbiome of a wood-feeding higher termite.</title>
        <authorList>
            <person name="Liu N."/>
        </authorList>
    </citation>
    <scope>NUCLEOTIDE SEQUENCE</scope>
</reference>
<accession>A0A806KK92</accession>
<dbReference type="AlphaFoldDB" id="A0A806KK92"/>
<sequence>MQTFGAQFAIFGEYRGLNRCFSPSPSRFSPFPTIKRYRF</sequence>
<protein>
    <submittedName>
        <fullName evidence="1">Uncharacterized protein</fullName>
    </submittedName>
</protein>
<dbReference type="EMBL" id="JQ844179">
    <property type="protein sequence ID" value="AGS51990.1"/>
    <property type="molecule type" value="Genomic_DNA"/>
</dbReference>
<organism evidence="1">
    <name type="scientific">uncultured bacterium contig00006</name>
    <dbReference type="NCBI Taxonomy" id="1181498"/>
    <lineage>
        <taxon>Bacteria</taxon>
        <taxon>environmental samples</taxon>
    </lineage>
</organism>